<dbReference type="AlphaFoldDB" id="A0A644WNF0"/>
<accession>A0A644WNF0</accession>
<comment type="caution">
    <text evidence="1">The sequence shown here is derived from an EMBL/GenBank/DDBJ whole genome shotgun (WGS) entry which is preliminary data.</text>
</comment>
<proteinExistence type="predicted"/>
<gene>
    <name evidence="1" type="ORF">SDC9_51456</name>
</gene>
<protein>
    <submittedName>
        <fullName evidence="1">Uncharacterized protein</fullName>
    </submittedName>
</protein>
<dbReference type="EMBL" id="VSSQ01001106">
    <property type="protein sequence ID" value="MPM05169.1"/>
    <property type="molecule type" value="Genomic_DNA"/>
</dbReference>
<organism evidence="1">
    <name type="scientific">bioreactor metagenome</name>
    <dbReference type="NCBI Taxonomy" id="1076179"/>
    <lineage>
        <taxon>unclassified sequences</taxon>
        <taxon>metagenomes</taxon>
        <taxon>ecological metagenomes</taxon>
    </lineage>
</organism>
<sequence length="229" mass="26129">MSQEKSEQNNAYLQEIRIALQNRGFSTSEPTDDFFQVSLEGQSLCKVMGTGSVRYSKSDVITEGQNDALHQVISTAYTVSEYMRLMEEAPVLKADGLDEHYKLLADYNGTVLVGHPTSFGVQFITWDWCYGHAAVTQGHQMAGNYEAAKQDFAVRSGLIDKRMLFSPDQLTEIYRCIQDTLDHQYDITFDQENMLKDTQEQIIDIVPDLDQRVQRAMDQEETTFSHPMM</sequence>
<evidence type="ECO:0000313" key="1">
    <source>
        <dbReference type="EMBL" id="MPM05169.1"/>
    </source>
</evidence>
<name>A0A644WNF0_9ZZZZ</name>
<reference evidence="1" key="1">
    <citation type="submission" date="2019-08" db="EMBL/GenBank/DDBJ databases">
        <authorList>
            <person name="Kucharzyk K."/>
            <person name="Murdoch R.W."/>
            <person name="Higgins S."/>
            <person name="Loffler F."/>
        </authorList>
    </citation>
    <scope>NUCLEOTIDE SEQUENCE</scope>
</reference>